<proteinExistence type="predicted"/>
<accession>A0ABY4WCR4</accession>
<name>A0ABY4WCR4_9BACL</name>
<protein>
    <submittedName>
        <fullName evidence="1">Uncharacterized protein</fullName>
    </submittedName>
</protein>
<organism evidence="1 2">
    <name type="scientific">Brevibacillus ruminantium</name>
    <dbReference type="NCBI Taxonomy" id="2950604"/>
    <lineage>
        <taxon>Bacteria</taxon>
        <taxon>Bacillati</taxon>
        <taxon>Bacillota</taxon>
        <taxon>Bacilli</taxon>
        <taxon>Bacillales</taxon>
        <taxon>Paenibacillaceae</taxon>
        <taxon>Brevibacillus</taxon>
    </lineage>
</organism>
<dbReference type="InterPro" id="IPR029083">
    <property type="entry name" value="Imm32"/>
</dbReference>
<dbReference type="Pfam" id="PF15566">
    <property type="entry name" value="Imm32"/>
    <property type="match status" value="1"/>
</dbReference>
<evidence type="ECO:0000313" key="2">
    <source>
        <dbReference type="Proteomes" id="UP001056500"/>
    </source>
</evidence>
<gene>
    <name evidence="1" type="ORF">NDK47_23055</name>
</gene>
<dbReference type="EMBL" id="CP098755">
    <property type="protein sequence ID" value="USG64971.1"/>
    <property type="molecule type" value="Genomic_DNA"/>
</dbReference>
<dbReference type="Proteomes" id="UP001056500">
    <property type="component" value="Chromosome"/>
</dbReference>
<reference evidence="1" key="1">
    <citation type="submission" date="2022-06" db="EMBL/GenBank/DDBJ databases">
        <title>Genome sequencing of Brevibacillus sp. BB3-R1.</title>
        <authorList>
            <person name="Heo J."/>
            <person name="Lee D."/>
            <person name="Won M."/>
            <person name="Han B.-H."/>
            <person name="Hong S.-B."/>
            <person name="Kwon S.-W."/>
        </authorList>
    </citation>
    <scope>NUCLEOTIDE SEQUENCE</scope>
    <source>
        <strain evidence="1">BB3-R1</strain>
    </source>
</reference>
<evidence type="ECO:0000313" key="1">
    <source>
        <dbReference type="EMBL" id="USG64971.1"/>
    </source>
</evidence>
<keyword evidence="2" id="KW-1185">Reference proteome</keyword>
<sequence>MEIKIQIPTYSRDNGIEFVWEDNFIIQADNNLNSLVIKANKEGLQSLAKHLLTLAQDEVPVDTHLHYDEFNSLEEGSCEIVIQKI</sequence>
<dbReference type="RefSeq" id="WP_251872079.1">
    <property type="nucleotide sequence ID" value="NZ_CP098755.1"/>
</dbReference>